<dbReference type="GO" id="GO:0003887">
    <property type="term" value="F:DNA-directed DNA polymerase activity"/>
    <property type="evidence" value="ECO:0007669"/>
    <property type="project" value="UniProtKB-UniRule"/>
</dbReference>
<dbReference type="Gene3D" id="3.40.1170.60">
    <property type="match status" value="1"/>
</dbReference>
<feature type="binding site" evidence="15">
    <location>
        <position position="121"/>
    </location>
    <ligand>
        <name>Mg(2+)</name>
        <dbReference type="ChEBI" id="CHEBI:18420"/>
    </ligand>
</feature>
<dbReference type="Pfam" id="PF21999">
    <property type="entry name" value="IMS_HHH_1"/>
    <property type="match status" value="1"/>
</dbReference>
<evidence type="ECO:0000256" key="14">
    <source>
        <dbReference type="ARBA" id="ARBA00049244"/>
    </source>
</evidence>
<dbReference type="GO" id="GO:0005829">
    <property type="term" value="C:cytosol"/>
    <property type="evidence" value="ECO:0007669"/>
    <property type="project" value="TreeGrafter"/>
</dbReference>
<dbReference type="GO" id="GO:0006281">
    <property type="term" value="P:DNA repair"/>
    <property type="evidence" value="ECO:0007669"/>
    <property type="project" value="UniProtKB-UniRule"/>
</dbReference>
<dbReference type="SUPFAM" id="SSF56672">
    <property type="entry name" value="DNA/RNA polymerases"/>
    <property type="match status" value="1"/>
</dbReference>
<dbReference type="PROSITE" id="PS50173">
    <property type="entry name" value="UMUC"/>
    <property type="match status" value="1"/>
</dbReference>
<dbReference type="GO" id="GO:0003684">
    <property type="term" value="F:damaged DNA binding"/>
    <property type="evidence" value="ECO:0007669"/>
    <property type="project" value="InterPro"/>
</dbReference>
<reference evidence="17 18" key="1">
    <citation type="submission" date="2009-01" db="EMBL/GenBank/DDBJ databases">
        <authorList>
            <person name="Fulton L."/>
            <person name="Clifton S."/>
            <person name="Fulton B."/>
            <person name="Xu J."/>
            <person name="Minx P."/>
            <person name="Pepin K.H."/>
            <person name="Johnson M."/>
            <person name="Bhonagiri V."/>
            <person name="Nash W.E."/>
            <person name="Mardis E.R."/>
            <person name="Wilson R.K."/>
        </authorList>
    </citation>
    <scope>NUCLEOTIDE SEQUENCE [LARGE SCALE GENOMIC DNA]</scope>
    <source>
        <strain evidence="17 18">DSM 3353</strain>
    </source>
</reference>
<evidence type="ECO:0000256" key="10">
    <source>
        <dbReference type="ARBA" id="ARBA00022842"/>
    </source>
</evidence>
<comment type="caution">
    <text evidence="17">The sequence shown here is derived from an EMBL/GenBank/DDBJ whole genome shotgun (WGS) entry which is preliminary data.</text>
</comment>
<dbReference type="PANTHER" id="PTHR11076">
    <property type="entry name" value="DNA REPAIR POLYMERASE UMUC / TRANSFERASE FAMILY MEMBER"/>
    <property type="match status" value="1"/>
</dbReference>
<dbReference type="Gene3D" id="1.10.150.20">
    <property type="entry name" value="5' to 3' exonuclease, C-terminal subdomain"/>
    <property type="match status" value="1"/>
</dbReference>
<evidence type="ECO:0000313" key="18">
    <source>
        <dbReference type="Proteomes" id="UP000003174"/>
    </source>
</evidence>
<organism evidence="17 18">
    <name type="scientific">Anaerobutyricum hallii DSM 3353</name>
    <dbReference type="NCBI Taxonomy" id="411469"/>
    <lineage>
        <taxon>Bacteria</taxon>
        <taxon>Bacillati</taxon>
        <taxon>Bacillota</taxon>
        <taxon>Clostridia</taxon>
        <taxon>Lachnospirales</taxon>
        <taxon>Lachnospiraceae</taxon>
        <taxon>Anaerobutyricum</taxon>
    </lineage>
</organism>
<feature type="active site" evidence="15">
    <location>
        <position position="122"/>
    </location>
</feature>
<comment type="cofactor">
    <cofactor evidence="15">
        <name>Mg(2+)</name>
        <dbReference type="ChEBI" id="CHEBI:18420"/>
    </cofactor>
    <text evidence="15">Binds 2 magnesium ions per subunit.</text>
</comment>
<evidence type="ECO:0000256" key="8">
    <source>
        <dbReference type="ARBA" id="ARBA00022723"/>
    </source>
</evidence>
<comment type="similarity">
    <text evidence="2 15">Belongs to the DNA polymerase type-Y family.</text>
</comment>
<dbReference type="InterPro" id="IPR022880">
    <property type="entry name" value="DNApol_IV"/>
</dbReference>
<dbReference type="InterPro" id="IPR036775">
    <property type="entry name" value="DNA_pol_Y-fam_lit_finger_sf"/>
</dbReference>
<dbReference type="Gene3D" id="3.30.70.270">
    <property type="match status" value="1"/>
</dbReference>
<reference evidence="17 18" key="2">
    <citation type="submission" date="2009-02" db="EMBL/GenBank/DDBJ databases">
        <title>Draft genome sequence of Eubacterium hallii (DSM 3353).</title>
        <authorList>
            <person name="Sudarsanam P."/>
            <person name="Ley R."/>
            <person name="Guruge J."/>
            <person name="Turnbaugh P.J."/>
            <person name="Mahowald M."/>
            <person name="Liep D."/>
            <person name="Gordon J."/>
        </authorList>
    </citation>
    <scope>NUCLEOTIDE SEQUENCE [LARGE SCALE GENOMIC DNA]</scope>
    <source>
        <strain evidence="17 18">DSM 3353</strain>
    </source>
</reference>
<keyword evidence="6 15" id="KW-0548">Nucleotidyltransferase</keyword>
<dbReference type="InterPro" id="IPR043502">
    <property type="entry name" value="DNA/RNA_pol_sf"/>
</dbReference>
<dbReference type="eggNOG" id="COG0389">
    <property type="taxonomic scope" value="Bacteria"/>
</dbReference>
<comment type="function">
    <text evidence="15">Poorly processive, error-prone DNA polymerase involved in untargeted mutagenesis. Copies undamaged DNA at stalled replication forks, which arise in vivo from mismatched or misaligned primer ends. These misaligned primers can be extended by PolIV. Exhibits no 3'-5' exonuclease (proofreading) activity. May be involved in translesional synthesis, in conjunction with the beta clamp from PolIII.</text>
</comment>
<keyword evidence="5 15" id="KW-0808">Transferase</keyword>
<keyword evidence="4 15" id="KW-0963">Cytoplasm</keyword>
<dbReference type="InterPro" id="IPR017961">
    <property type="entry name" value="DNA_pol_Y-fam_little_finger"/>
</dbReference>
<dbReference type="InterPro" id="IPR053848">
    <property type="entry name" value="IMS_HHH_1"/>
</dbReference>
<evidence type="ECO:0000256" key="1">
    <source>
        <dbReference type="ARBA" id="ARBA00004496"/>
    </source>
</evidence>
<keyword evidence="9 15" id="KW-0227">DNA damage</keyword>
<evidence type="ECO:0000256" key="4">
    <source>
        <dbReference type="ARBA" id="ARBA00022490"/>
    </source>
</evidence>
<gene>
    <name evidence="15" type="primary">dinB</name>
    <name evidence="17" type="ORF">EUBHAL_00463</name>
</gene>
<dbReference type="Pfam" id="PF11799">
    <property type="entry name" value="IMS_C"/>
    <property type="match status" value="1"/>
</dbReference>
<evidence type="ECO:0000256" key="9">
    <source>
        <dbReference type="ARBA" id="ARBA00022763"/>
    </source>
</evidence>
<evidence type="ECO:0000256" key="3">
    <source>
        <dbReference type="ARBA" id="ARBA00022457"/>
    </source>
</evidence>
<evidence type="ECO:0000313" key="17">
    <source>
        <dbReference type="EMBL" id="EEG37682.1"/>
    </source>
</evidence>
<dbReference type="Pfam" id="PF00817">
    <property type="entry name" value="IMS"/>
    <property type="match status" value="1"/>
</dbReference>
<dbReference type="NCBIfam" id="NF002677">
    <property type="entry name" value="PRK02406.1"/>
    <property type="match status" value="1"/>
</dbReference>
<dbReference type="GO" id="GO:0006261">
    <property type="term" value="P:DNA-templated DNA replication"/>
    <property type="evidence" value="ECO:0007669"/>
    <property type="project" value="UniProtKB-UniRule"/>
</dbReference>
<comment type="subunit">
    <text evidence="15">Monomer.</text>
</comment>
<evidence type="ECO:0000256" key="5">
    <source>
        <dbReference type="ARBA" id="ARBA00022679"/>
    </source>
</evidence>
<protein>
    <recommendedName>
        <fullName evidence="15">DNA polymerase IV</fullName>
        <shortName evidence="15">Pol IV</shortName>
        <ecNumber evidence="15">2.7.7.7</ecNumber>
    </recommendedName>
</protein>
<keyword evidence="10 15" id="KW-0460">Magnesium</keyword>
<proteinExistence type="inferred from homology"/>
<keyword evidence="13 15" id="KW-0234">DNA repair</keyword>
<dbReference type="Proteomes" id="UP000003174">
    <property type="component" value="Unassembled WGS sequence"/>
</dbReference>
<dbReference type="GO" id="GO:0009432">
    <property type="term" value="P:SOS response"/>
    <property type="evidence" value="ECO:0007669"/>
    <property type="project" value="TreeGrafter"/>
</dbReference>
<dbReference type="InterPro" id="IPR050116">
    <property type="entry name" value="DNA_polymerase-Y"/>
</dbReference>
<dbReference type="GO" id="GO:0000287">
    <property type="term" value="F:magnesium ion binding"/>
    <property type="evidence" value="ECO:0007669"/>
    <property type="project" value="UniProtKB-UniRule"/>
</dbReference>
<sequence>MIRHHVEGNSWEVKSLSERVILHSDMNCFYASVEMLHHPEFAGMPLAVGGDPEARHGIVLTANYIAKKQGVKTGMALWQAKQVCPEIIFVPPRMDLYLRFSQMAREIYSEYTDKIEPYGIDEAWLDVSDSGNLKGSGMTIAREISHRIKYELGVTVSIGISWNKIYAKLGSDYKKPDAITEFNRENYKDRIWQLPASDLLYVGRQTNKKLQKLGIRTIGQLAESDEKLLESHFGKIGNVLWAFANGWDEDPVCKEGYEAPVKSIGNSTTTPRDLENDLDVWIIQIALAESVAARLRKHGFKCKTVEITVRDNGLYSFSRQIHLRQPTNITNEIVTAAFQLFKDNYKWEYPIRSLGIRAADLVLDDIPVQLDLFGNQEKKEKLEKLDRTVDEIRRRFGYFSIQRAAMYQDKVLSHLDAGTHTIHPHSYFHG</sequence>
<evidence type="ECO:0000256" key="12">
    <source>
        <dbReference type="ARBA" id="ARBA00023125"/>
    </source>
</evidence>
<accession>C0ESU0</accession>
<comment type="catalytic activity">
    <reaction evidence="14 15">
        <text>DNA(n) + a 2'-deoxyribonucleoside 5'-triphosphate = DNA(n+1) + diphosphate</text>
        <dbReference type="Rhea" id="RHEA:22508"/>
        <dbReference type="Rhea" id="RHEA-COMP:17339"/>
        <dbReference type="Rhea" id="RHEA-COMP:17340"/>
        <dbReference type="ChEBI" id="CHEBI:33019"/>
        <dbReference type="ChEBI" id="CHEBI:61560"/>
        <dbReference type="ChEBI" id="CHEBI:173112"/>
        <dbReference type="EC" id="2.7.7.7"/>
    </reaction>
</comment>
<evidence type="ECO:0000256" key="6">
    <source>
        <dbReference type="ARBA" id="ARBA00022695"/>
    </source>
</evidence>
<name>C0ESU0_9FIRM</name>
<feature type="site" description="Substrate discrimination" evidence="15">
    <location>
        <position position="30"/>
    </location>
</feature>
<evidence type="ECO:0000259" key="16">
    <source>
        <dbReference type="PROSITE" id="PS50173"/>
    </source>
</evidence>
<dbReference type="InterPro" id="IPR001126">
    <property type="entry name" value="UmuC"/>
</dbReference>
<dbReference type="Gene3D" id="3.30.1490.100">
    <property type="entry name" value="DNA polymerase, Y-family, little finger domain"/>
    <property type="match status" value="1"/>
</dbReference>
<dbReference type="InterPro" id="IPR043128">
    <property type="entry name" value="Rev_trsase/Diguanyl_cyclase"/>
</dbReference>
<keyword evidence="7 15" id="KW-0235">DNA replication</keyword>
<evidence type="ECO:0000256" key="15">
    <source>
        <dbReference type="HAMAP-Rule" id="MF_01113"/>
    </source>
</evidence>
<dbReference type="SUPFAM" id="SSF100879">
    <property type="entry name" value="Lesion bypass DNA polymerase (Y-family), little finger domain"/>
    <property type="match status" value="1"/>
</dbReference>
<keyword evidence="12 15" id="KW-0238">DNA-binding</keyword>
<evidence type="ECO:0000256" key="11">
    <source>
        <dbReference type="ARBA" id="ARBA00022932"/>
    </source>
</evidence>
<evidence type="ECO:0000256" key="2">
    <source>
        <dbReference type="ARBA" id="ARBA00010945"/>
    </source>
</evidence>
<dbReference type="PANTHER" id="PTHR11076:SF35">
    <property type="entry name" value="DNA REPAIR PROTEIN HOMOLOG YOBH"/>
    <property type="match status" value="1"/>
</dbReference>
<dbReference type="GO" id="GO:0042276">
    <property type="term" value="P:error-prone translesion synthesis"/>
    <property type="evidence" value="ECO:0007669"/>
    <property type="project" value="TreeGrafter"/>
</dbReference>
<evidence type="ECO:0000256" key="7">
    <source>
        <dbReference type="ARBA" id="ARBA00022705"/>
    </source>
</evidence>
<evidence type="ECO:0000256" key="13">
    <source>
        <dbReference type="ARBA" id="ARBA00023204"/>
    </source>
</evidence>
<dbReference type="EC" id="2.7.7.7" evidence="15"/>
<dbReference type="CDD" id="cd03586">
    <property type="entry name" value="PolY_Pol_IV_kappa"/>
    <property type="match status" value="1"/>
</dbReference>
<keyword evidence="11 15" id="KW-0239">DNA-directed DNA polymerase</keyword>
<feature type="domain" description="UmuC" evidence="16">
    <location>
        <begin position="21"/>
        <end position="203"/>
    </location>
</feature>
<keyword evidence="3 15" id="KW-0515">Mutator protein</keyword>
<dbReference type="EMBL" id="ACEP01000029">
    <property type="protein sequence ID" value="EEG37682.1"/>
    <property type="molecule type" value="Genomic_DNA"/>
</dbReference>
<feature type="binding site" evidence="15">
    <location>
        <position position="25"/>
    </location>
    <ligand>
        <name>Mg(2+)</name>
        <dbReference type="ChEBI" id="CHEBI:18420"/>
    </ligand>
</feature>
<dbReference type="HAMAP" id="MF_01113">
    <property type="entry name" value="DNApol_IV"/>
    <property type="match status" value="1"/>
</dbReference>
<keyword evidence="8 15" id="KW-0479">Metal-binding</keyword>
<comment type="subcellular location">
    <subcellularLocation>
        <location evidence="1 15">Cytoplasm</location>
    </subcellularLocation>
</comment>
<dbReference type="AlphaFoldDB" id="C0ESU0"/>
<dbReference type="NCBIfam" id="NF002848">
    <property type="entry name" value="PRK03103.1"/>
    <property type="match status" value="1"/>
</dbReference>